<dbReference type="RefSeq" id="WP_107845128.1">
    <property type="nucleotide sequence ID" value="NZ_QBKS01000001.1"/>
</dbReference>
<reference evidence="1 2" key="1">
    <citation type="submission" date="2018-04" db="EMBL/GenBank/DDBJ databases">
        <title>Genomic Encyclopedia of Archaeal and Bacterial Type Strains, Phase II (KMG-II): from individual species to whole genera.</title>
        <authorList>
            <person name="Goeker M."/>
        </authorList>
    </citation>
    <scope>NUCLEOTIDE SEQUENCE [LARGE SCALE GENOMIC DNA]</scope>
    <source>
        <strain evidence="1 2">DSM 100977</strain>
    </source>
</reference>
<dbReference type="Gene3D" id="3.40.50.620">
    <property type="entry name" value="HUPs"/>
    <property type="match status" value="1"/>
</dbReference>
<name>A0A2T6BLX5_9RHOB</name>
<dbReference type="OrthoDB" id="8335492at2"/>
<dbReference type="InterPro" id="IPR014729">
    <property type="entry name" value="Rossmann-like_a/b/a_fold"/>
</dbReference>
<evidence type="ECO:0000313" key="2">
    <source>
        <dbReference type="Proteomes" id="UP000243978"/>
    </source>
</evidence>
<sequence length="485" mass="52939">MITAPLAAQTACGHAGLSFARTFRTQFTLSQSPDLQIDGYRVTELGAWRLHHCRALPYARIHDHGGAMVAIVLGIAVDGAGQRVGDGHKLSFGETPEAFVTQCAGRYVVLTPDAAYSDPSGSMGGVFDASTRTVASTVLMCLDRPPTAPEGFDAKAVMSGKGAYSLGYTRDHAVRAIPPNHRLNLDDFTLTRFWPTADEDFAEQDTIPQMATRLSAIIGAIARSTPTLLPLTGGRDSRNLAACAKPHLEHLQGSFTYVMNWQGTIDAELAQTMAQTLGLPHTTYTSWHEGHARKTLSNKARRRQKMAFRLAGGYVGDANNEVMDGLCQQIPRGVVLRGNVMEIVKANHWKRGLARDGAHPDGVDLDYATARLAINHAHQGEAVARFRPEYAAWYDALPDAAKPLHYDLAFVEHLLPGWQPKFYGYTRNFFVNPFSDRALIAAAMRLPVKARQANHCNDALLAHAAPELAAIPFTPDLKKARRKVA</sequence>
<comment type="caution">
    <text evidence="1">The sequence shown here is derived from an EMBL/GenBank/DDBJ whole genome shotgun (WGS) entry which is preliminary data.</text>
</comment>
<accession>A0A2T6BLX5</accession>
<evidence type="ECO:0008006" key="3">
    <source>
        <dbReference type="Google" id="ProtNLM"/>
    </source>
</evidence>
<dbReference type="Proteomes" id="UP000243978">
    <property type="component" value="Unassembled WGS sequence"/>
</dbReference>
<keyword evidence="2" id="KW-1185">Reference proteome</keyword>
<organism evidence="1 2">
    <name type="scientific">Litoreibacter ponti</name>
    <dbReference type="NCBI Taxonomy" id="1510457"/>
    <lineage>
        <taxon>Bacteria</taxon>
        <taxon>Pseudomonadati</taxon>
        <taxon>Pseudomonadota</taxon>
        <taxon>Alphaproteobacteria</taxon>
        <taxon>Rhodobacterales</taxon>
        <taxon>Roseobacteraceae</taxon>
        <taxon>Litoreibacter</taxon>
    </lineage>
</organism>
<proteinExistence type="predicted"/>
<protein>
    <recommendedName>
        <fullName evidence="3">Asparagine synthase</fullName>
    </recommendedName>
</protein>
<dbReference type="SUPFAM" id="SSF52402">
    <property type="entry name" value="Adenine nucleotide alpha hydrolases-like"/>
    <property type="match status" value="1"/>
</dbReference>
<dbReference type="EMBL" id="QBKS01000001">
    <property type="protein sequence ID" value="PTX56987.1"/>
    <property type="molecule type" value="Genomic_DNA"/>
</dbReference>
<evidence type="ECO:0000313" key="1">
    <source>
        <dbReference type="EMBL" id="PTX56987.1"/>
    </source>
</evidence>
<gene>
    <name evidence="1" type="ORF">C8N43_1652</name>
</gene>
<dbReference type="AlphaFoldDB" id="A0A2T6BLX5"/>